<evidence type="ECO:0000313" key="2">
    <source>
        <dbReference type="Proteomes" id="UP000012092"/>
    </source>
</evidence>
<evidence type="ECO:0000313" key="1">
    <source>
        <dbReference type="EMBL" id="EMO02877.1"/>
    </source>
</evidence>
<reference evidence="1 2" key="1">
    <citation type="submission" date="2013-01" db="EMBL/GenBank/DDBJ databases">
        <authorList>
            <person name="Harkins D.M."/>
            <person name="Durkin A.S."/>
            <person name="Brinkac L.M."/>
            <person name="Haft D.H."/>
            <person name="Selengut J.D."/>
            <person name="Sanka R."/>
            <person name="DePew J."/>
            <person name="Purushe J."/>
            <person name="Picardeau M."/>
            <person name="Werts C."/>
            <person name="Goarant C."/>
            <person name="Vinetz J.M."/>
            <person name="Sutton G.G."/>
            <person name="Nierman W.C."/>
            <person name="Fouts D.E."/>
        </authorList>
    </citation>
    <scope>NUCLEOTIDE SEQUENCE [LARGE SCALE GENOMIC DNA]</scope>
    <source>
        <strain evidence="1 2">Verdun HP</strain>
    </source>
</reference>
<comment type="caution">
    <text evidence="1">The sequence shown here is derived from an EMBL/GenBank/DDBJ whole genome shotgun (WGS) entry which is preliminary data.</text>
</comment>
<feature type="non-terminal residue" evidence="1">
    <location>
        <position position="1"/>
    </location>
</feature>
<organism evidence="1 2">
    <name type="scientific">Leptospira interrogans serovar Icterohaemorrhagiae str. Verdun HP</name>
    <dbReference type="NCBI Taxonomy" id="1049910"/>
    <lineage>
        <taxon>Bacteria</taxon>
        <taxon>Pseudomonadati</taxon>
        <taxon>Spirochaetota</taxon>
        <taxon>Spirochaetia</taxon>
        <taxon>Leptospirales</taxon>
        <taxon>Leptospiraceae</taxon>
        <taxon>Leptospira</taxon>
    </lineage>
</organism>
<protein>
    <submittedName>
        <fullName evidence="1">Uncharacterized protein</fullName>
    </submittedName>
</protein>
<dbReference type="EMBL" id="AHNZ02000953">
    <property type="protein sequence ID" value="EMO02877.1"/>
    <property type="molecule type" value="Genomic_DNA"/>
</dbReference>
<dbReference type="Proteomes" id="UP000012092">
    <property type="component" value="Unassembled WGS sequence"/>
</dbReference>
<accession>M6R431</accession>
<gene>
    <name evidence="1" type="ORF">LEP1GSC116_4608</name>
</gene>
<proteinExistence type="predicted"/>
<dbReference type="AlphaFoldDB" id="M6R431"/>
<sequence>KIESGEKKLFMEDFVRLYKLYNNLPNIFVPYSLNKT</sequence>
<name>M6R431_LEPIR</name>